<protein>
    <submittedName>
        <fullName evidence="1">Uncharacterized protein</fullName>
    </submittedName>
</protein>
<accession>A0A150XVH8</accession>
<proteinExistence type="predicted"/>
<dbReference type="AlphaFoldDB" id="A0A150XVH8"/>
<comment type="caution">
    <text evidence="1">The sequence shown here is derived from an EMBL/GenBank/DDBJ whole genome shotgun (WGS) entry which is preliminary data.</text>
</comment>
<keyword evidence="2" id="KW-1185">Reference proteome</keyword>
<dbReference type="OrthoDB" id="827983at2"/>
<evidence type="ECO:0000313" key="1">
    <source>
        <dbReference type="EMBL" id="KYG82761.1"/>
    </source>
</evidence>
<sequence>MGLFWDLIQHSQISDQQSKTSSLEDRVNYLEIELRHTQELLVKTLKTLEETIGKDINGDGRVG</sequence>
<reference evidence="1 2" key="1">
    <citation type="submission" date="2016-01" db="EMBL/GenBank/DDBJ databases">
        <title>Genome sequencing of Roseivirga echinicomitans KMM 6058.</title>
        <authorList>
            <person name="Selvaratnam C."/>
            <person name="Thevarajoo S."/>
            <person name="Goh K.M."/>
            <person name="Ee R."/>
            <person name="Chan K.-G."/>
            <person name="Chong C.S."/>
        </authorList>
    </citation>
    <scope>NUCLEOTIDE SEQUENCE [LARGE SCALE GENOMIC DNA]</scope>
    <source>
        <strain evidence="1 2">KMM 6058</strain>
    </source>
</reference>
<dbReference type="Proteomes" id="UP000075615">
    <property type="component" value="Unassembled WGS sequence"/>
</dbReference>
<name>A0A150XVH8_9BACT</name>
<dbReference type="RefSeq" id="WP_068411873.1">
    <property type="nucleotide sequence ID" value="NZ_LRDB01000002.1"/>
</dbReference>
<gene>
    <name evidence="1" type="ORF">AWN68_13300</name>
</gene>
<dbReference type="STRING" id="296218.AWN68_13300"/>
<organism evidence="1 2">
    <name type="scientific">Roseivirga echinicomitans</name>
    <dbReference type="NCBI Taxonomy" id="296218"/>
    <lineage>
        <taxon>Bacteria</taxon>
        <taxon>Pseudomonadati</taxon>
        <taxon>Bacteroidota</taxon>
        <taxon>Cytophagia</taxon>
        <taxon>Cytophagales</taxon>
        <taxon>Roseivirgaceae</taxon>
        <taxon>Roseivirga</taxon>
    </lineage>
</organism>
<dbReference type="EMBL" id="LRDB01000002">
    <property type="protein sequence ID" value="KYG82761.1"/>
    <property type="molecule type" value="Genomic_DNA"/>
</dbReference>
<evidence type="ECO:0000313" key="2">
    <source>
        <dbReference type="Proteomes" id="UP000075615"/>
    </source>
</evidence>